<name>A0A916TBZ3_9HYPH</name>
<dbReference type="Proteomes" id="UP000605148">
    <property type="component" value="Unassembled WGS sequence"/>
</dbReference>
<dbReference type="Pfam" id="PF05050">
    <property type="entry name" value="Methyltransf_21"/>
    <property type="match status" value="1"/>
</dbReference>
<dbReference type="EMBL" id="BMFA01000002">
    <property type="protein sequence ID" value="GGB39395.1"/>
    <property type="molecule type" value="Genomic_DNA"/>
</dbReference>
<dbReference type="InterPro" id="IPR052514">
    <property type="entry name" value="SAM-dependent_MTase"/>
</dbReference>
<reference evidence="2" key="1">
    <citation type="journal article" date="2014" name="Int. J. Syst. Evol. Microbiol.">
        <title>Complete genome sequence of Corynebacterium casei LMG S-19264T (=DSM 44701T), isolated from a smear-ripened cheese.</title>
        <authorList>
            <consortium name="US DOE Joint Genome Institute (JGI-PGF)"/>
            <person name="Walter F."/>
            <person name="Albersmeier A."/>
            <person name="Kalinowski J."/>
            <person name="Ruckert C."/>
        </authorList>
    </citation>
    <scope>NUCLEOTIDE SEQUENCE</scope>
    <source>
        <strain evidence="2">CGMCC 1.12426</strain>
    </source>
</reference>
<dbReference type="Gene3D" id="3.40.50.150">
    <property type="entry name" value="Vaccinia Virus protein VP39"/>
    <property type="match status" value="1"/>
</dbReference>
<protein>
    <recommendedName>
        <fullName evidence="1">Methyltransferase FkbM domain-containing protein</fullName>
    </recommendedName>
</protein>
<comment type="caution">
    <text evidence="2">The sequence shown here is derived from an EMBL/GenBank/DDBJ whole genome shotgun (WGS) entry which is preliminary data.</text>
</comment>
<dbReference type="InterPro" id="IPR006342">
    <property type="entry name" value="FkbM_mtfrase"/>
</dbReference>
<accession>A0A916TBZ3</accession>
<keyword evidence="3" id="KW-1185">Reference proteome</keyword>
<evidence type="ECO:0000313" key="3">
    <source>
        <dbReference type="Proteomes" id="UP000605148"/>
    </source>
</evidence>
<gene>
    <name evidence="2" type="ORF">GCM10011316_09290</name>
</gene>
<sequence>MPSTGLSGLFRSFDVYYRDAGRRSAMEALYARFLRPGDLAFDIGSHVGDRVSAMRLLGAQVVAVEPQPMPYRALRLIHGRDRKVRLVQAACGEAYGEVELFVNSANPTVSTASPAFTQAASGAAGWEGQTWDRSVTVPLVCLDSLIERFGSPAFIKIDVEGYEPKVLAGLSRPVPALSFEFTLIQIDLVPSCLERLTALGFDRFNYALGESHRLAFERAVSSAVLLDAVMSLPASANSGDVYAWAPAAA</sequence>
<feature type="domain" description="Methyltransferase FkbM" evidence="1">
    <location>
        <begin position="42"/>
        <end position="176"/>
    </location>
</feature>
<dbReference type="PANTHER" id="PTHR34203">
    <property type="entry name" value="METHYLTRANSFERASE, FKBM FAMILY PROTEIN"/>
    <property type="match status" value="1"/>
</dbReference>
<dbReference type="AlphaFoldDB" id="A0A916TBZ3"/>
<reference evidence="2" key="2">
    <citation type="submission" date="2020-09" db="EMBL/GenBank/DDBJ databases">
        <authorList>
            <person name="Sun Q."/>
            <person name="Zhou Y."/>
        </authorList>
    </citation>
    <scope>NUCLEOTIDE SEQUENCE</scope>
    <source>
        <strain evidence="2">CGMCC 1.12426</strain>
    </source>
</reference>
<dbReference type="SUPFAM" id="SSF53335">
    <property type="entry name" value="S-adenosyl-L-methionine-dependent methyltransferases"/>
    <property type="match status" value="1"/>
</dbReference>
<evidence type="ECO:0000313" key="2">
    <source>
        <dbReference type="EMBL" id="GGB39395.1"/>
    </source>
</evidence>
<dbReference type="NCBIfam" id="TIGR01444">
    <property type="entry name" value="fkbM_fam"/>
    <property type="match status" value="1"/>
</dbReference>
<dbReference type="PANTHER" id="PTHR34203:SF15">
    <property type="entry name" value="SLL1173 PROTEIN"/>
    <property type="match status" value="1"/>
</dbReference>
<dbReference type="OrthoDB" id="4104638at2"/>
<organism evidence="2 3">
    <name type="scientific">Roseibium aquae</name>
    <dbReference type="NCBI Taxonomy" id="1323746"/>
    <lineage>
        <taxon>Bacteria</taxon>
        <taxon>Pseudomonadati</taxon>
        <taxon>Pseudomonadota</taxon>
        <taxon>Alphaproteobacteria</taxon>
        <taxon>Hyphomicrobiales</taxon>
        <taxon>Stappiaceae</taxon>
        <taxon>Roseibium</taxon>
    </lineage>
</organism>
<proteinExistence type="predicted"/>
<dbReference type="RefSeq" id="WP_150494996.1">
    <property type="nucleotide sequence ID" value="NZ_BMFA01000002.1"/>
</dbReference>
<dbReference type="InterPro" id="IPR029063">
    <property type="entry name" value="SAM-dependent_MTases_sf"/>
</dbReference>
<evidence type="ECO:0000259" key="1">
    <source>
        <dbReference type="Pfam" id="PF05050"/>
    </source>
</evidence>